<sequence>MQGYTNKQALISEIQKTAQLFIAEFEGIPEMDKALRLKEVDRTPQEMIAYQLGWINLIRGWDRDELEGKEVVTPAPGYKWNQLGGLYQSFYNQYHDQSLSQLRVLFIEAVDNLTPWLESFSDEELFTQGGRRWAASTPSNWPIWKWVHINTVAPFKSFRSKIRKWKKMRSSI</sequence>
<dbReference type="PIRSF" id="PIRSF031551">
    <property type="entry name" value="DUF1706"/>
    <property type="match status" value="1"/>
</dbReference>
<dbReference type="Gene3D" id="1.20.120.450">
    <property type="entry name" value="dinb family like domain"/>
    <property type="match status" value="1"/>
</dbReference>
<accession>A0ABW3SE08</accession>
<keyword evidence="2" id="KW-1185">Reference proteome</keyword>
<protein>
    <submittedName>
        <fullName evidence="1">ClbS/DfsB family four-helix bundle protein</fullName>
    </submittedName>
</protein>
<gene>
    <name evidence="1" type="ORF">ACFQ2Z_15190</name>
</gene>
<dbReference type="EMBL" id="JBHTKZ010000030">
    <property type="protein sequence ID" value="MFD1182702.1"/>
    <property type="molecule type" value="Genomic_DNA"/>
</dbReference>
<proteinExistence type="predicted"/>
<evidence type="ECO:0000313" key="1">
    <source>
        <dbReference type="EMBL" id="MFD1182702.1"/>
    </source>
</evidence>
<dbReference type="PANTHER" id="PTHR40658:SF3">
    <property type="entry name" value="CLBS_DFSB FAMILY FOUR-HELIX BUNDLE PROTEIN"/>
    <property type="match status" value="1"/>
</dbReference>
<dbReference type="RefSeq" id="WP_240269971.1">
    <property type="nucleotide sequence ID" value="NZ_JAKSXN010000035.1"/>
</dbReference>
<dbReference type="Pfam" id="PF08020">
    <property type="entry name" value="DUF1706"/>
    <property type="match status" value="1"/>
</dbReference>
<comment type="caution">
    <text evidence="1">The sequence shown here is derived from an EMBL/GenBank/DDBJ whole genome shotgun (WGS) entry which is preliminary data.</text>
</comment>
<organism evidence="1 2">
    <name type="scientific">Paenibacillus timonensis</name>
    <dbReference type="NCBI Taxonomy" id="225915"/>
    <lineage>
        <taxon>Bacteria</taxon>
        <taxon>Bacillati</taxon>
        <taxon>Bacillota</taxon>
        <taxon>Bacilli</taxon>
        <taxon>Bacillales</taxon>
        <taxon>Paenibacillaceae</taxon>
        <taxon>Paenibacillus</taxon>
    </lineage>
</organism>
<evidence type="ECO:0000313" key="2">
    <source>
        <dbReference type="Proteomes" id="UP001597211"/>
    </source>
</evidence>
<reference evidence="2" key="1">
    <citation type="journal article" date="2019" name="Int. J. Syst. Evol. Microbiol.">
        <title>The Global Catalogue of Microorganisms (GCM) 10K type strain sequencing project: providing services to taxonomists for standard genome sequencing and annotation.</title>
        <authorList>
            <consortium name="The Broad Institute Genomics Platform"/>
            <consortium name="The Broad Institute Genome Sequencing Center for Infectious Disease"/>
            <person name="Wu L."/>
            <person name="Ma J."/>
        </authorList>
    </citation>
    <scope>NUCLEOTIDE SEQUENCE [LARGE SCALE GENOMIC DNA]</scope>
    <source>
        <strain evidence="2">CCUG 48216</strain>
    </source>
</reference>
<dbReference type="PANTHER" id="PTHR40658">
    <property type="match status" value="1"/>
</dbReference>
<dbReference type="InterPro" id="IPR012550">
    <property type="entry name" value="DUF1706"/>
</dbReference>
<dbReference type="InterPro" id="IPR034660">
    <property type="entry name" value="DinB/YfiT-like"/>
</dbReference>
<dbReference type="Proteomes" id="UP001597211">
    <property type="component" value="Unassembled WGS sequence"/>
</dbReference>
<name>A0ABW3SE08_9BACL</name>